<dbReference type="EMBL" id="MLKD01000001">
    <property type="protein sequence ID" value="OQE31275.1"/>
    <property type="molecule type" value="Genomic_DNA"/>
</dbReference>
<gene>
    <name evidence="1" type="ORF">PENSTE_c001G09762</name>
</gene>
<evidence type="ECO:0008006" key="3">
    <source>
        <dbReference type="Google" id="ProtNLM"/>
    </source>
</evidence>
<accession>A0A1V6TY74</accession>
<dbReference type="InterPro" id="IPR008949">
    <property type="entry name" value="Isoprenoid_synthase_dom_sf"/>
</dbReference>
<comment type="caution">
    <text evidence="1">The sequence shown here is derived from an EMBL/GenBank/DDBJ whole genome shotgun (WGS) entry which is preliminary data.</text>
</comment>
<dbReference type="SUPFAM" id="SSF48576">
    <property type="entry name" value="Terpenoid synthases"/>
    <property type="match status" value="1"/>
</dbReference>
<dbReference type="Proteomes" id="UP000191285">
    <property type="component" value="Unassembled WGS sequence"/>
</dbReference>
<keyword evidence="2" id="KW-1185">Reference proteome</keyword>
<dbReference type="Gene3D" id="1.10.600.10">
    <property type="entry name" value="Farnesyl Diphosphate Synthase"/>
    <property type="match status" value="1"/>
</dbReference>
<dbReference type="STRING" id="303698.A0A1V6TY74"/>
<dbReference type="Pfam" id="PF19086">
    <property type="entry name" value="Terpene_syn_C_2"/>
    <property type="match status" value="1"/>
</dbReference>
<reference evidence="2" key="1">
    <citation type="journal article" date="2017" name="Nat. Microbiol.">
        <title>Global analysis of biosynthetic gene clusters reveals vast potential of secondary metabolite production in Penicillium species.</title>
        <authorList>
            <person name="Nielsen J.C."/>
            <person name="Grijseels S."/>
            <person name="Prigent S."/>
            <person name="Ji B."/>
            <person name="Dainat J."/>
            <person name="Nielsen K.F."/>
            <person name="Frisvad J.C."/>
            <person name="Workman M."/>
            <person name="Nielsen J."/>
        </authorList>
    </citation>
    <scope>NUCLEOTIDE SEQUENCE [LARGE SCALE GENOMIC DNA]</scope>
    <source>
        <strain evidence="2">IBT 24891</strain>
    </source>
</reference>
<evidence type="ECO:0000313" key="2">
    <source>
        <dbReference type="Proteomes" id="UP000191285"/>
    </source>
</evidence>
<sequence length="362" mass="42473">MSLFPNVSIWRSLFKGSSASMRQPYLEIYTTKQTIFSRSIPALHQSYSTVHYDSTLWPVDLSKSRLELKSHPLGWEAIQKRVEPYFVQNWNFRNDQERMSLVAIGLSRAFSVFFPLVLDDRVDSTGKMHYLALLIDERMNASEMLQYRDRVMEIARGKVFPHRDKCLEWMLFDTLHSMRSIDEVLASDVIEGFCALIQGQTTEARLKVKHLGPYLDYREIDVGRPFYTALIRFGGNFNLTAVELEQTAPLESYTFRFFGVLNDVYSWDREWKSHCENKTDGSYPFSAIFILAQETGLSYPACQRMMLVYCRELEIAFKKVDQEIRNNIDQSLRPEMVKYIKGLEYFMSGVESWTKWTPRYRT</sequence>
<organism evidence="1 2">
    <name type="scientific">Penicillium steckii</name>
    <dbReference type="NCBI Taxonomy" id="303698"/>
    <lineage>
        <taxon>Eukaryota</taxon>
        <taxon>Fungi</taxon>
        <taxon>Dikarya</taxon>
        <taxon>Ascomycota</taxon>
        <taxon>Pezizomycotina</taxon>
        <taxon>Eurotiomycetes</taxon>
        <taxon>Eurotiomycetidae</taxon>
        <taxon>Eurotiales</taxon>
        <taxon>Aspergillaceae</taxon>
        <taxon>Penicillium</taxon>
    </lineage>
</organism>
<proteinExistence type="predicted"/>
<dbReference type="AlphaFoldDB" id="A0A1V6TY74"/>
<evidence type="ECO:0000313" key="1">
    <source>
        <dbReference type="EMBL" id="OQE31275.1"/>
    </source>
</evidence>
<dbReference type="OrthoDB" id="3004402at2759"/>
<name>A0A1V6TY74_9EURO</name>
<protein>
    <recommendedName>
        <fullName evidence="3">Terpene synthase</fullName>
    </recommendedName>
</protein>